<evidence type="ECO:0000313" key="1">
    <source>
        <dbReference type="EMBL" id="SLM29784.1"/>
    </source>
</evidence>
<dbReference type="STRING" id="1246637.MTBBW1_1980006"/>
<evidence type="ECO:0000313" key="2">
    <source>
        <dbReference type="Proteomes" id="UP000191931"/>
    </source>
</evidence>
<protein>
    <submittedName>
        <fullName evidence="1">Uncharacterized protein</fullName>
    </submittedName>
</protein>
<proteinExistence type="predicted"/>
<accession>A0A1W1HBB0</accession>
<dbReference type="EMBL" id="FWEV01000110">
    <property type="protein sequence ID" value="SLM29784.1"/>
    <property type="molecule type" value="Genomic_DNA"/>
</dbReference>
<sequence>MNRRVSGRSTVRITEDNFIFTRFHMDIKKTQLSSNSAGNHKLIQILKGGLS</sequence>
<name>A0A1W1HBB0_9BACT</name>
<organism evidence="1 2">
    <name type="scientific">Desulfamplus magnetovallimortis</name>
    <dbReference type="NCBI Taxonomy" id="1246637"/>
    <lineage>
        <taxon>Bacteria</taxon>
        <taxon>Pseudomonadati</taxon>
        <taxon>Thermodesulfobacteriota</taxon>
        <taxon>Desulfobacteria</taxon>
        <taxon>Desulfobacterales</taxon>
        <taxon>Desulfobacteraceae</taxon>
        <taxon>Desulfamplus</taxon>
    </lineage>
</organism>
<dbReference type="Proteomes" id="UP000191931">
    <property type="component" value="Unassembled WGS sequence"/>
</dbReference>
<reference evidence="1 2" key="1">
    <citation type="submission" date="2017-03" db="EMBL/GenBank/DDBJ databases">
        <authorList>
            <person name="Afonso C.L."/>
            <person name="Miller P.J."/>
            <person name="Scott M.A."/>
            <person name="Spackman E."/>
            <person name="Goraichik I."/>
            <person name="Dimitrov K.M."/>
            <person name="Suarez D.L."/>
            <person name="Swayne D.E."/>
        </authorList>
    </citation>
    <scope>NUCLEOTIDE SEQUENCE [LARGE SCALE GENOMIC DNA]</scope>
    <source>
        <strain evidence="1">PRJEB14757</strain>
    </source>
</reference>
<keyword evidence="2" id="KW-1185">Reference proteome</keyword>
<gene>
    <name evidence="1" type="ORF">MTBBW1_1980006</name>
</gene>
<dbReference type="AlphaFoldDB" id="A0A1W1HBB0"/>